<dbReference type="RefSeq" id="WP_209702640.1">
    <property type="nucleotide sequence ID" value="NZ_JAGGLM010000015.1"/>
</dbReference>
<dbReference type="Proteomes" id="UP001519307">
    <property type="component" value="Unassembled WGS sequence"/>
</dbReference>
<protein>
    <submittedName>
        <fullName evidence="1">DNA-binding phage protein</fullName>
    </submittedName>
</protein>
<sequence>MFNRNKFMAQIIMSGKSMSDIANMLAINKVTLYRKINGKSEFNRSEICKLCECLNIKDVKDIFFDKQLT</sequence>
<proteinExistence type="predicted"/>
<evidence type="ECO:0000313" key="1">
    <source>
        <dbReference type="EMBL" id="MBP2033472.1"/>
    </source>
</evidence>
<dbReference type="EMBL" id="JAGGLM010000015">
    <property type="protein sequence ID" value="MBP2033472.1"/>
    <property type="molecule type" value="Genomic_DNA"/>
</dbReference>
<evidence type="ECO:0000313" key="2">
    <source>
        <dbReference type="Proteomes" id="UP001519307"/>
    </source>
</evidence>
<keyword evidence="1" id="KW-0238">DNA-binding</keyword>
<gene>
    <name evidence="1" type="ORF">J2Z42_002175</name>
</gene>
<comment type="caution">
    <text evidence="1">The sequence shown here is derived from an EMBL/GenBank/DDBJ whole genome shotgun (WGS) entry which is preliminary data.</text>
</comment>
<keyword evidence="2" id="KW-1185">Reference proteome</keyword>
<dbReference type="InterPro" id="IPR010982">
    <property type="entry name" value="Lambda_DNA-bd_dom_sf"/>
</dbReference>
<name>A0ABS4KTX5_9CLOT</name>
<dbReference type="SUPFAM" id="SSF47413">
    <property type="entry name" value="lambda repressor-like DNA-binding domains"/>
    <property type="match status" value="1"/>
</dbReference>
<accession>A0ABS4KTX5</accession>
<reference evidence="1 2" key="1">
    <citation type="submission" date="2021-03" db="EMBL/GenBank/DDBJ databases">
        <title>Genomic Encyclopedia of Type Strains, Phase IV (KMG-IV): sequencing the most valuable type-strain genomes for metagenomic binning, comparative biology and taxonomic classification.</title>
        <authorList>
            <person name="Goeker M."/>
        </authorList>
    </citation>
    <scope>NUCLEOTIDE SEQUENCE [LARGE SCALE GENOMIC DNA]</scope>
    <source>
        <strain evidence="1 2">DSM 28783</strain>
    </source>
</reference>
<dbReference type="GO" id="GO:0003677">
    <property type="term" value="F:DNA binding"/>
    <property type="evidence" value="ECO:0007669"/>
    <property type="project" value="UniProtKB-KW"/>
</dbReference>
<organism evidence="1 2">
    <name type="scientific">Clostridium algifaecis</name>
    <dbReference type="NCBI Taxonomy" id="1472040"/>
    <lineage>
        <taxon>Bacteria</taxon>
        <taxon>Bacillati</taxon>
        <taxon>Bacillota</taxon>
        <taxon>Clostridia</taxon>
        <taxon>Eubacteriales</taxon>
        <taxon>Clostridiaceae</taxon>
        <taxon>Clostridium</taxon>
    </lineage>
</organism>